<comment type="cofactor">
    <cofactor evidence="1 10">
        <name>Mg(2+)</name>
        <dbReference type="ChEBI" id="CHEBI:18420"/>
    </cofactor>
</comment>
<keyword evidence="7 10" id="KW-0067">ATP-binding</keyword>
<name>A0A923IZ80_9ACTO</name>
<evidence type="ECO:0000256" key="8">
    <source>
        <dbReference type="ARBA" id="ARBA00022842"/>
    </source>
</evidence>
<evidence type="ECO:0000313" key="15">
    <source>
        <dbReference type="Proteomes" id="UP000617426"/>
    </source>
</evidence>
<dbReference type="Pfam" id="PF01715">
    <property type="entry name" value="IPPT"/>
    <property type="match status" value="1"/>
</dbReference>
<evidence type="ECO:0000313" key="14">
    <source>
        <dbReference type="EMBL" id="MBB6334429.1"/>
    </source>
</evidence>
<dbReference type="GO" id="GO:0006400">
    <property type="term" value="P:tRNA modification"/>
    <property type="evidence" value="ECO:0007669"/>
    <property type="project" value="TreeGrafter"/>
</dbReference>
<feature type="site" description="Interaction with substrate tRNA" evidence="10">
    <location>
        <position position="138"/>
    </location>
</feature>
<dbReference type="Proteomes" id="UP000617426">
    <property type="component" value="Unassembled WGS sequence"/>
</dbReference>
<protein>
    <recommendedName>
        <fullName evidence="10">tRNA dimethylallyltransferase</fullName>
        <ecNumber evidence="10">2.5.1.75</ecNumber>
    </recommendedName>
    <alternativeName>
        <fullName evidence="10">Dimethylallyl diphosphate:tRNA dimethylallyltransferase</fullName>
        <shortName evidence="10">DMAPP:tRNA dimethylallyltransferase</shortName>
        <shortName evidence="10">DMATase</shortName>
    </alternativeName>
    <alternativeName>
        <fullName evidence="10">Isopentenyl-diphosphate:tRNA isopentenyltransferase</fullName>
        <shortName evidence="10">IPP transferase</shortName>
        <shortName evidence="10">IPPT</shortName>
        <shortName evidence="10">IPTase</shortName>
    </alternativeName>
</protein>
<dbReference type="EMBL" id="JACHMK010000001">
    <property type="protein sequence ID" value="MBB6334429.1"/>
    <property type="molecule type" value="Genomic_DNA"/>
</dbReference>
<keyword evidence="5 10" id="KW-0819">tRNA processing</keyword>
<comment type="catalytic activity">
    <reaction evidence="9 10 11">
        <text>adenosine(37) in tRNA + dimethylallyl diphosphate = N(6)-dimethylallyladenosine(37) in tRNA + diphosphate</text>
        <dbReference type="Rhea" id="RHEA:26482"/>
        <dbReference type="Rhea" id="RHEA-COMP:10162"/>
        <dbReference type="Rhea" id="RHEA-COMP:10375"/>
        <dbReference type="ChEBI" id="CHEBI:33019"/>
        <dbReference type="ChEBI" id="CHEBI:57623"/>
        <dbReference type="ChEBI" id="CHEBI:74411"/>
        <dbReference type="ChEBI" id="CHEBI:74415"/>
        <dbReference type="EC" id="2.5.1.75"/>
    </reaction>
</comment>
<evidence type="ECO:0000256" key="3">
    <source>
        <dbReference type="ARBA" id="ARBA00005842"/>
    </source>
</evidence>
<feature type="binding site" evidence="10">
    <location>
        <begin position="19"/>
        <end position="26"/>
    </location>
    <ligand>
        <name>ATP</name>
        <dbReference type="ChEBI" id="CHEBI:30616"/>
    </ligand>
</feature>
<comment type="similarity">
    <text evidence="3 10 13">Belongs to the IPP transferase family.</text>
</comment>
<dbReference type="HAMAP" id="MF_00185">
    <property type="entry name" value="IPP_trans"/>
    <property type="match status" value="1"/>
</dbReference>
<gene>
    <name evidence="10" type="primary">miaA</name>
    <name evidence="14" type="ORF">HD592_000994</name>
</gene>
<dbReference type="PANTHER" id="PTHR11088:SF60">
    <property type="entry name" value="TRNA DIMETHYLALLYLTRANSFERASE"/>
    <property type="match status" value="1"/>
</dbReference>
<dbReference type="Gene3D" id="1.10.20.140">
    <property type="match status" value="1"/>
</dbReference>
<dbReference type="FunFam" id="1.10.20.140:FF:000001">
    <property type="entry name" value="tRNA dimethylallyltransferase"/>
    <property type="match status" value="1"/>
</dbReference>
<evidence type="ECO:0000256" key="5">
    <source>
        <dbReference type="ARBA" id="ARBA00022694"/>
    </source>
</evidence>
<organism evidence="14 15">
    <name type="scientific">Schaalia hyovaginalis</name>
    <dbReference type="NCBI Taxonomy" id="29316"/>
    <lineage>
        <taxon>Bacteria</taxon>
        <taxon>Bacillati</taxon>
        <taxon>Actinomycetota</taxon>
        <taxon>Actinomycetes</taxon>
        <taxon>Actinomycetales</taxon>
        <taxon>Actinomycetaceae</taxon>
        <taxon>Schaalia</taxon>
    </lineage>
</organism>
<keyword evidence="6 10" id="KW-0547">Nucleotide-binding</keyword>
<comment type="function">
    <text evidence="2 10 12">Catalyzes the transfer of a dimethylallyl group onto the adenine at position 37 in tRNAs that read codons beginning with uridine, leading to the formation of N6-(dimethylallyl)adenosine (i(6)A).</text>
</comment>
<evidence type="ECO:0000256" key="4">
    <source>
        <dbReference type="ARBA" id="ARBA00022679"/>
    </source>
</evidence>
<evidence type="ECO:0000256" key="2">
    <source>
        <dbReference type="ARBA" id="ARBA00003213"/>
    </source>
</evidence>
<evidence type="ECO:0000256" key="13">
    <source>
        <dbReference type="RuleBase" id="RU003785"/>
    </source>
</evidence>
<sequence>MMIPSALDRPGDLIVAVVGQTASGKSDLSLDLAQSLPELMGAAAAEIVSADALQLYRGMDIGTAKTSVSERRGIAHHQIDVLDVTEEASVARYQIAARADVEAIHGRSGLALVVGGSGLYQRALLDRLEFPGTDPGVRAALEAGAEGPLGARGLHARLAALDPESARRIDPHNARRIIRALEVIELTGRPYSSTMPERVFIRPCVMIAIRHEQAILDERIGRRTRAMFEQGLVEEVRGLLDEGLKEGRTARRATGYSEAIGVIEGALSEQEAIDEVAAATRRLARKQAKWLRPDPRVHWIDADSPDALVRRAGEIVQKSVEAHLGEDAR</sequence>
<dbReference type="PANTHER" id="PTHR11088">
    <property type="entry name" value="TRNA DIMETHYLALLYLTRANSFERASE"/>
    <property type="match status" value="1"/>
</dbReference>
<dbReference type="NCBIfam" id="TIGR00174">
    <property type="entry name" value="miaA"/>
    <property type="match status" value="1"/>
</dbReference>
<dbReference type="InterPro" id="IPR018022">
    <property type="entry name" value="IPT"/>
</dbReference>
<comment type="caution">
    <text evidence="10">Lacks conserved residue(s) required for the propagation of feature annotation.</text>
</comment>
<dbReference type="EC" id="2.5.1.75" evidence="10"/>
<feature type="site" description="Interaction with substrate tRNA" evidence="10">
    <location>
        <position position="117"/>
    </location>
</feature>
<evidence type="ECO:0000256" key="6">
    <source>
        <dbReference type="ARBA" id="ARBA00022741"/>
    </source>
</evidence>
<dbReference type="Gene3D" id="3.40.50.300">
    <property type="entry name" value="P-loop containing nucleotide triphosphate hydrolases"/>
    <property type="match status" value="1"/>
</dbReference>
<keyword evidence="4 10" id="KW-0808">Transferase</keyword>
<comment type="caution">
    <text evidence="14">The sequence shown here is derived from an EMBL/GenBank/DDBJ whole genome shotgun (WGS) entry which is preliminary data.</text>
</comment>
<reference evidence="14" key="1">
    <citation type="submission" date="2020-08" db="EMBL/GenBank/DDBJ databases">
        <title>Sequencing the genomes of 1000 actinobacteria strains.</title>
        <authorList>
            <person name="Klenk H.-P."/>
        </authorList>
    </citation>
    <scope>NUCLEOTIDE SEQUENCE</scope>
    <source>
        <strain evidence="14">DSM 10695</strain>
    </source>
</reference>
<evidence type="ECO:0000256" key="9">
    <source>
        <dbReference type="ARBA" id="ARBA00049563"/>
    </source>
</evidence>
<dbReference type="GO" id="GO:0005524">
    <property type="term" value="F:ATP binding"/>
    <property type="evidence" value="ECO:0007669"/>
    <property type="project" value="UniProtKB-UniRule"/>
</dbReference>
<proteinExistence type="inferred from homology"/>
<feature type="binding site" evidence="10">
    <location>
        <begin position="21"/>
        <end position="26"/>
    </location>
    <ligand>
        <name>substrate</name>
    </ligand>
</feature>
<evidence type="ECO:0000256" key="12">
    <source>
        <dbReference type="RuleBase" id="RU003784"/>
    </source>
</evidence>
<accession>A0A923IZ80</accession>
<evidence type="ECO:0000256" key="1">
    <source>
        <dbReference type="ARBA" id="ARBA00001946"/>
    </source>
</evidence>
<dbReference type="SUPFAM" id="SSF52540">
    <property type="entry name" value="P-loop containing nucleoside triphosphate hydrolases"/>
    <property type="match status" value="1"/>
</dbReference>
<dbReference type="InterPro" id="IPR039657">
    <property type="entry name" value="Dimethylallyltransferase"/>
</dbReference>
<evidence type="ECO:0000256" key="11">
    <source>
        <dbReference type="RuleBase" id="RU003783"/>
    </source>
</evidence>
<comment type="subunit">
    <text evidence="10">Monomer.</text>
</comment>
<dbReference type="InterPro" id="IPR027417">
    <property type="entry name" value="P-loop_NTPase"/>
</dbReference>
<keyword evidence="15" id="KW-1185">Reference proteome</keyword>
<evidence type="ECO:0000256" key="7">
    <source>
        <dbReference type="ARBA" id="ARBA00022840"/>
    </source>
</evidence>
<dbReference type="GO" id="GO:0052381">
    <property type="term" value="F:tRNA dimethylallyltransferase activity"/>
    <property type="evidence" value="ECO:0007669"/>
    <property type="project" value="UniProtKB-UniRule"/>
</dbReference>
<keyword evidence="8 10" id="KW-0460">Magnesium</keyword>
<evidence type="ECO:0000256" key="10">
    <source>
        <dbReference type="HAMAP-Rule" id="MF_00185"/>
    </source>
</evidence>
<dbReference type="AlphaFoldDB" id="A0A923IZ80"/>